<evidence type="ECO:0000259" key="16">
    <source>
        <dbReference type="Pfam" id="PF14849"/>
    </source>
</evidence>
<protein>
    <recommendedName>
        <fullName evidence="3 13">Membrane protein insertase YidC</fullName>
    </recommendedName>
    <alternativeName>
        <fullName evidence="12 13">Foldase YidC</fullName>
    </alternativeName>
    <alternativeName>
        <fullName evidence="11 13">Membrane integrase YidC</fullName>
    </alternativeName>
    <alternativeName>
        <fullName evidence="13">Membrane protein YidC</fullName>
    </alternativeName>
</protein>
<dbReference type="NCBIfam" id="TIGR03592">
    <property type="entry name" value="yidC_oxa1_cterm"/>
    <property type="match status" value="1"/>
</dbReference>
<keyword evidence="5 13" id="KW-1003">Cell membrane</keyword>
<evidence type="ECO:0000256" key="6">
    <source>
        <dbReference type="ARBA" id="ARBA00022692"/>
    </source>
</evidence>
<feature type="region of interest" description="Disordered" evidence="14">
    <location>
        <begin position="1"/>
        <end position="26"/>
    </location>
</feature>
<keyword evidence="8 13" id="KW-1133">Transmembrane helix</keyword>
<evidence type="ECO:0000256" key="14">
    <source>
        <dbReference type="SAM" id="MobiDB-lite"/>
    </source>
</evidence>
<comment type="caution">
    <text evidence="17">The sequence shown here is derived from an EMBL/GenBank/DDBJ whole genome shotgun (WGS) entry which is preliminary data.</text>
</comment>
<evidence type="ECO:0000313" key="18">
    <source>
        <dbReference type="Proteomes" id="UP000636949"/>
    </source>
</evidence>
<comment type="subunit">
    <text evidence="13">Interacts with the Sec translocase complex via SecD. Specifically interacts with transmembrane segments of nascent integral membrane proteins during membrane integration.</text>
</comment>
<dbReference type="PRINTS" id="PR00701">
    <property type="entry name" value="60KDINNERMP"/>
</dbReference>
<comment type="function">
    <text evidence="13">Required for the insertion and/or proper folding and/or complex formation of integral membrane proteins into the membrane. Involved in integration of membrane proteins that insert both dependently and independently of the Sec translocase complex, as well as at least some lipoproteins. Aids folding of multispanning membrane proteins.</text>
</comment>
<accession>A0A8J2Z4P1</accession>
<evidence type="ECO:0000256" key="11">
    <source>
        <dbReference type="ARBA" id="ARBA00033245"/>
    </source>
</evidence>
<dbReference type="NCBIfam" id="NF002352">
    <property type="entry name" value="PRK01318.1-3"/>
    <property type="match status" value="1"/>
</dbReference>
<keyword evidence="18" id="KW-1185">Reference proteome</keyword>
<evidence type="ECO:0000256" key="4">
    <source>
        <dbReference type="ARBA" id="ARBA00022448"/>
    </source>
</evidence>
<feature type="transmembrane region" description="Helical" evidence="13">
    <location>
        <begin position="484"/>
        <end position="508"/>
    </location>
</feature>
<dbReference type="InterPro" id="IPR028053">
    <property type="entry name" value="Membr_insert_YidC_N"/>
</dbReference>
<dbReference type="NCBIfam" id="TIGR03593">
    <property type="entry name" value="yidC_nterm"/>
    <property type="match status" value="1"/>
</dbReference>
<evidence type="ECO:0000256" key="12">
    <source>
        <dbReference type="ARBA" id="ARBA00033342"/>
    </source>
</evidence>
<dbReference type="CDD" id="cd19961">
    <property type="entry name" value="EcYidC-like_peri"/>
    <property type="match status" value="1"/>
</dbReference>
<feature type="domain" description="Membrane insertase YidC N-terminal" evidence="16">
    <location>
        <begin position="53"/>
        <end position="334"/>
    </location>
</feature>
<dbReference type="AlphaFoldDB" id="A0A8J2Z4P1"/>
<feature type="transmembrane region" description="Helical" evidence="13">
    <location>
        <begin position="345"/>
        <end position="365"/>
    </location>
</feature>
<evidence type="ECO:0000259" key="15">
    <source>
        <dbReference type="Pfam" id="PF02096"/>
    </source>
</evidence>
<dbReference type="InterPro" id="IPR019998">
    <property type="entry name" value="Membr_insert_YidC"/>
</dbReference>
<evidence type="ECO:0000256" key="13">
    <source>
        <dbReference type="HAMAP-Rule" id="MF_01810"/>
    </source>
</evidence>
<keyword evidence="6 13" id="KW-0812">Transmembrane</keyword>
<name>A0A8J2Z4P1_9GAMM</name>
<dbReference type="InterPro" id="IPR001708">
    <property type="entry name" value="YidC/ALB3/OXA1/COX18"/>
</dbReference>
<dbReference type="EMBL" id="BMJS01000015">
    <property type="protein sequence ID" value="GGF98727.1"/>
    <property type="molecule type" value="Genomic_DNA"/>
</dbReference>
<evidence type="ECO:0000256" key="7">
    <source>
        <dbReference type="ARBA" id="ARBA00022927"/>
    </source>
</evidence>
<evidence type="ECO:0000256" key="5">
    <source>
        <dbReference type="ARBA" id="ARBA00022475"/>
    </source>
</evidence>
<dbReference type="PANTHER" id="PTHR12428:SF65">
    <property type="entry name" value="CYTOCHROME C OXIDASE ASSEMBLY PROTEIN COX18, MITOCHONDRIAL"/>
    <property type="match status" value="1"/>
</dbReference>
<dbReference type="InterPro" id="IPR047196">
    <property type="entry name" value="YidC_ALB_C"/>
</dbReference>
<dbReference type="GO" id="GO:0005886">
    <property type="term" value="C:plasma membrane"/>
    <property type="evidence" value="ECO:0007669"/>
    <property type="project" value="UniProtKB-SubCell"/>
</dbReference>
<dbReference type="PANTHER" id="PTHR12428">
    <property type="entry name" value="OXA1"/>
    <property type="match status" value="1"/>
</dbReference>
<dbReference type="InterPro" id="IPR028055">
    <property type="entry name" value="YidC/Oxa/ALB_C"/>
</dbReference>
<dbReference type="GO" id="GO:0032977">
    <property type="term" value="F:membrane insertase activity"/>
    <property type="evidence" value="ECO:0007669"/>
    <property type="project" value="InterPro"/>
</dbReference>
<comment type="similarity">
    <text evidence="2 13">Belongs to the OXA1/ALB3/YidC family. Type 1 subfamily.</text>
</comment>
<comment type="subcellular location">
    <subcellularLocation>
        <location evidence="1">Cell inner membrane</location>
        <topology evidence="1">Multi-pass membrane protein</topology>
    </subcellularLocation>
    <subcellularLocation>
        <location evidence="13">Cell membrane</location>
        <topology evidence="13">Multi-pass membrane protein</topology>
    </subcellularLocation>
</comment>
<gene>
    <name evidence="13 17" type="primary">yidC</name>
    <name evidence="17" type="ORF">GCM10010995_14980</name>
</gene>
<evidence type="ECO:0000256" key="9">
    <source>
        <dbReference type="ARBA" id="ARBA00023136"/>
    </source>
</evidence>
<sequence length="534" mass="59782">MYAPKQPAKVDTPAQTTAVQKDNKDVDANNAAEQSATTDVTKQNFNKTDLKPITLNTAVFSDLQISPLNGAIINAALKDYNVSLTDKNPMPMLNNTAGSKYIAQSVIYINGQPQSIVFGQAHTDKEDDQTIVTLKATVQGLDVTRQYIINDTTYEITLKQSVKNTTKAPLSVSFDNEITRQVKPESHSFSILDAHSYSFQGVGLSSSQRTFQKESFADLAKSNEKVDVSTNKGWAAMIQHYFVSLWVPNNPGTSFSVYANKLADNTYQSGVKTQPVVLNADQSVENTNILYTGPTITKNLEAIVKDFGANKPDGLDKLVDYGMLSFISVIIFWLMTIIHGVVANWGLSIILVTVLIKLLFYPLSAKSYKSMAKMRMLQPRMKKLQELYKGDRQKLGRKMMEMYKEEKVNPASGCLPILIQIPVFIALYWVLLESVQLRQAPFIFWIHDLASKDPYFILPILMGISMFVQQKISPTSADPTQAKIMMLMPVIFTVFFASFPSGLVLYWLTNNVISIAQQWYITKKYTAIYKAKRA</sequence>
<evidence type="ECO:0000256" key="2">
    <source>
        <dbReference type="ARBA" id="ARBA00010527"/>
    </source>
</evidence>
<reference evidence="17" key="2">
    <citation type="submission" date="2020-09" db="EMBL/GenBank/DDBJ databases">
        <authorList>
            <person name="Sun Q."/>
            <person name="Zhou Y."/>
        </authorList>
    </citation>
    <scope>NUCLEOTIDE SEQUENCE</scope>
    <source>
        <strain evidence="17">CGMCC 1.15758</strain>
    </source>
</reference>
<evidence type="ECO:0000313" key="17">
    <source>
        <dbReference type="EMBL" id="GGF98727.1"/>
    </source>
</evidence>
<evidence type="ECO:0000256" key="8">
    <source>
        <dbReference type="ARBA" id="ARBA00022989"/>
    </source>
</evidence>
<evidence type="ECO:0000256" key="1">
    <source>
        <dbReference type="ARBA" id="ARBA00004429"/>
    </source>
</evidence>
<evidence type="ECO:0000256" key="10">
    <source>
        <dbReference type="ARBA" id="ARBA00023186"/>
    </source>
</evidence>
<proteinExistence type="inferred from homology"/>
<dbReference type="CDD" id="cd20070">
    <property type="entry name" value="5TM_YidC_Alb3"/>
    <property type="match status" value="1"/>
</dbReference>
<dbReference type="PRINTS" id="PR01900">
    <property type="entry name" value="YIDCPROTEIN"/>
</dbReference>
<dbReference type="GO" id="GO:0051205">
    <property type="term" value="P:protein insertion into membrane"/>
    <property type="evidence" value="ECO:0007669"/>
    <property type="project" value="TreeGrafter"/>
</dbReference>
<feature type="domain" description="Membrane insertase YidC/Oxa/ALB C-terminal" evidence="15">
    <location>
        <begin position="345"/>
        <end position="523"/>
    </location>
</feature>
<organism evidence="17 18">
    <name type="scientific">Cysteiniphilum litorale</name>
    <dbReference type="NCBI Taxonomy" id="2056700"/>
    <lineage>
        <taxon>Bacteria</taxon>
        <taxon>Pseudomonadati</taxon>
        <taxon>Pseudomonadota</taxon>
        <taxon>Gammaproteobacteria</taxon>
        <taxon>Thiotrichales</taxon>
        <taxon>Fastidiosibacteraceae</taxon>
        <taxon>Cysteiniphilum</taxon>
    </lineage>
</organism>
<dbReference type="Pfam" id="PF14849">
    <property type="entry name" value="YidC_periplas"/>
    <property type="match status" value="1"/>
</dbReference>
<keyword evidence="7 13" id="KW-0653">Protein transport</keyword>
<dbReference type="InterPro" id="IPR038221">
    <property type="entry name" value="YidC_periplasmic_sf"/>
</dbReference>
<dbReference type="HAMAP" id="MF_01810">
    <property type="entry name" value="YidC_type1"/>
    <property type="match status" value="1"/>
</dbReference>
<dbReference type="Proteomes" id="UP000636949">
    <property type="component" value="Unassembled WGS sequence"/>
</dbReference>
<keyword evidence="10 13" id="KW-0143">Chaperone</keyword>
<dbReference type="Pfam" id="PF02096">
    <property type="entry name" value="60KD_IMP"/>
    <property type="match status" value="1"/>
</dbReference>
<dbReference type="GO" id="GO:0015031">
    <property type="term" value="P:protein transport"/>
    <property type="evidence" value="ECO:0007669"/>
    <property type="project" value="UniProtKB-KW"/>
</dbReference>
<reference evidence="17" key="1">
    <citation type="journal article" date="2014" name="Int. J. Syst. Evol. Microbiol.">
        <title>Complete genome sequence of Corynebacterium casei LMG S-19264T (=DSM 44701T), isolated from a smear-ripened cheese.</title>
        <authorList>
            <consortium name="US DOE Joint Genome Institute (JGI-PGF)"/>
            <person name="Walter F."/>
            <person name="Albersmeier A."/>
            <person name="Kalinowski J."/>
            <person name="Ruckert C."/>
        </authorList>
    </citation>
    <scope>NUCLEOTIDE SEQUENCE</scope>
    <source>
        <strain evidence="17">CGMCC 1.15758</strain>
    </source>
</reference>
<dbReference type="Gene3D" id="2.70.98.90">
    <property type="match status" value="1"/>
</dbReference>
<keyword evidence="4 13" id="KW-0813">Transport</keyword>
<feature type="transmembrane region" description="Helical" evidence="13">
    <location>
        <begin position="318"/>
        <end position="339"/>
    </location>
</feature>
<keyword evidence="9 13" id="KW-0472">Membrane</keyword>
<feature type="transmembrane region" description="Helical" evidence="13">
    <location>
        <begin position="408"/>
        <end position="431"/>
    </location>
</feature>
<evidence type="ECO:0000256" key="3">
    <source>
        <dbReference type="ARBA" id="ARBA00015325"/>
    </source>
</evidence>